<dbReference type="EMBL" id="MTZV01000006">
    <property type="protein sequence ID" value="PCE23451.1"/>
    <property type="molecule type" value="Genomic_DNA"/>
</dbReference>
<accession>A0A2A4EQN5</accession>
<proteinExistence type="predicted"/>
<dbReference type="AlphaFoldDB" id="A0A2A4EQN5"/>
<organism evidence="1 2">
    <name type="scientific">Paraburkholderia acidicola</name>
    <dbReference type="NCBI Taxonomy" id="1912599"/>
    <lineage>
        <taxon>Bacteria</taxon>
        <taxon>Pseudomonadati</taxon>
        <taxon>Pseudomonadota</taxon>
        <taxon>Betaproteobacteria</taxon>
        <taxon>Burkholderiales</taxon>
        <taxon>Burkholderiaceae</taxon>
        <taxon>Paraburkholderia</taxon>
    </lineage>
</organism>
<name>A0A2A4EQN5_9BURK</name>
<evidence type="ECO:0000313" key="1">
    <source>
        <dbReference type="EMBL" id="PCE23451.1"/>
    </source>
</evidence>
<sequence>MHEDVVSIEEAFGDLREPHGRMPPMTFGLAILRCIAMNLLRQARIAKGRLRICRVFVCTSDQYLAQLPGW</sequence>
<protein>
    <submittedName>
        <fullName evidence="1">Uncharacterized protein</fullName>
    </submittedName>
</protein>
<dbReference type="Proteomes" id="UP000218022">
    <property type="component" value="Unassembled WGS sequence"/>
</dbReference>
<comment type="caution">
    <text evidence="1">The sequence shown here is derived from an EMBL/GenBank/DDBJ whole genome shotgun (WGS) entry which is preliminary data.</text>
</comment>
<evidence type="ECO:0000313" key="2">
    <source>
        <dbReference type="Proteomes" id="UP000218022"/>
    </source>
</evidence>
<reference evidence="1 2" key="1">
    <citation type="submission" date="2017-01" db="EMBL/GenBank/DDBJ databases">
        <title>Whole-Genome Shotgun Sequencing of Two beta-Proteobacterial Species in Search of the Bulgecin Biosynthetic Cluster.</title>
        <authorList>
            <person name="Horsman M.E."/>
            <person name="Marous D.R."/>
            <person name="Li R."/>
            <person name="Oliver R.A."/>
            <person name="Byun B."/>
            <person name="Emrich S.J."/>
            <person name="Boggess B."/>
            <person name="Townsend C.A."/>
            <person name="Mobashery S."/>
        </authorList>
    </citation>
    <scope>NUCLEOTIDE SEQUENCE [LARGE SCALE GENOMIC DNA]</scope>
    <source>
        <strain evidence="1 2">ATCC 31363</strain>
    </source>
</reference>
<gene>
    <name evidence="1" type="ORF">BWP39_27620</name>
</gene>